<dbReference type="InterPro" id="IPR038729">
    <property type="entry name" value="Rad50/SbcC_AAA"/>
</dbReference>
<organism evidence="3 4">
    <name type="scientific">Kitasatospora atroaurantiaca</name>
    <dbReference type="NCBI Taxonomy" id="285545"/>
    <lineage>
        <taxon>Bacteria</taxon>
        <taxon>Bacillati</taxon>
        <taxon>Actinomycetota</taxon>
        <taxon>Actinomycetes</taxon>
        <taxon>Kitasatosporales</taxon>
        <taxon>Streptomycetaceae</taxon>
        <taxon>Kitasatospora</taxon>
    </lineage>
</organism>
<dbReference type="Proteomes" id="UP000318416">
    <property type="component" value="Unassembled WGS sequence"/>
</dbReference>
<evidence type="ECO:0000259" key="2">
    <source>
        <dbReference type="Pfam" id="PF13476"/>
    </source>
</evidence>
<dbReference type="AlphaFoldDB" id="A0A561EUG7"/>
<reference evidence="3 4" key="1">
    <citation type="submission" date="2019-06" db="EMBL/GenBank/DDBJ databases">
        <title>Sequencing the genomes of 1000 actinobacteria strains.</title>
        <authorList>
            <person name="Klenk H.-P."/>
        </authorList>
    </citation>
    <scope>NUCLEOTIDE SEQUENCE [LARGE SCALE GENOMIC DNA]</scope>
    <source>
        <strain evidence="3 4">DSM 41649</strain>
    </source>
</reference>
<gene>
    <name evidence="3" type="ORF">FB465_4375</name>
</gene>
<dbReference type="SUPFAM" id="SSF52540">
    <property type="entry name" value="P-loop containing nucleoside triphosphate hydrolases"/>
    <property type="match status" value="1"/>
</dbReference>
<dbReference type="PANTHER" id="PTHR43581">
    <property type="entry name" value="ATP/GTP PHOSPHATASE"/>
    <property type="match status" value="1"/>
</dbReference>
<evidence type="ECO:0000313" key="3">
    <source>
        <dbReference type="EMBL" id="TWE19259.1"/>
    </source>
</evidence>
<dbReference type="InterPro" id="IPR051396">
    <property type="entry name" value="Bact_Antivir_Def_Nuclease"/>
</dbReference>
<sequence length="370" mass="39559">MYVSRLSVENIRGFHGARNVDLDLTRPDGSYAGWTVLAGPNASGKSTLLRAIALALGAGAGDGCASWLHTGAAEGGVRAGEHRWWLTRTEDGVTEQRSSGDRGLCASFGPHREDIGEITGWLAEQHLLRLERRSGAAELLRGITALLDDGLLPEGHRVARVDSDGLWVAQGGAEFPLGELGDGARAVAALVLGLVRHAQQVDEEAELVVVGEVPTVPVGGVVLIDEAEAHLHLGWQQRLGEWLVAHFPNVQFIVSTHSPYICQAADPGGLIRLAGPQEQAPPRILDDDLHQRIVYGSGDDAALSELFGLGSPYSPQAEAERRLLIALERKLYAGQASRSEVAEYQELGAKLNSSLSARVDEVRARQGGDR</sequence>
<accession>A0A561EUG7</accession>
<dbReference type="GO" id="GO:0016887">
    <property type="term" value="F:ATP hydrolysis activity"/>
    <property type="evidence" value="ECO:0007669"/>
    <property type="project" value="InterPro"/>
</dbReference>
<evidence type="ECO:0000313" key="4">
    <source>
        <dbReference type="Proteomes" id="UP000318416"/>
    </source>
</evidence>
<dbReference type="InterPro" id="IPR003959">
    <property type="entry name" value="ATPase_AAA_core"/>
</dbReference>
<evidence type="ECO:0000259" key="1">
    <source>
        <dbReference type="Pfam" id="PF13304"/>
    </source>
</evidence>
<keyword evidence="4" id="KW-1185">Reference proteome</keyword>
<dbReference type="RefSeq" id="WP_145792921.1">
    <property type="nucleotide sequence ID" value="NZ_BAAABR010000033.1"/>
</dbReference>
<dbReference type="EMBL" id="VIVR01000001">
    <property type="protein sequence ID" value="TWE19259.1"/>
    <property type="molecule type" value="Genomic_DNA"/>
</dbReference>
<dbReference type="Pfam" id="PF13304">
    <property type="entry name" value="AAA_21"/>
    <property type="match status" value="1"/>
</dbReference>
<proteinExistence type="predicted"/>
<dbReference type="Gene3D" id="3.40.50.300">
    <property type="entry name" value="P-loop containing nucleotide triphosphate hydrolases"/>
    <property type="match status" value="2"/>
</dbReference>
<dbReference type="GO" id="GO:0006302">
    <property type="term" value="P:double-strand break repair"/>
    <property type="evidence" value="ECO:0007669"/>
    <property type="project" value="InterPro"/>
</dbReference>
<dbReference type="InterPro" id="IPR027417">
    <property type="entry name" value="P-loop_NTPase"/>
</dbReference>
<comment type="caution">
    <text evidence="3">The sequence shown here is derived from an EMBL/GenBank/DDBJ whole genome shotgun (WGS) entry which is preliminary data.</text>
</comment>
<dbReference type="GO" id="GO:0005524">
    <property type="term" value="F:ATP binding"/>
    <property type="evidence" value="ECO:0007669"/>
    <property type="project" value="InterPro"/>
</dbReference>
<protein>
    <submittedName>
        <fullName evidence="3">AAA domain-containing protein</fullName>
    </submittedName>
</protein>
<feature type="domain" description="ATPase AAA-type core" evidence="1">
    <location>
        <begin position="169"/>
        <end position="261"/>
    </location>
</feature>
<feature type="domain" description="Rad50/SbcC-type AAA" evidence="2">
    <location>
        <begin position="5"/>
        <end position="59"/>
    </location>
</feature>
<dbReference type="OrthoDB" id="9815944at2"/>
<name>A0A561EUG7_9ACTN</name>
<dbReference type="Pfam" id="PF13476">
    <property type="entry name" value="AAA_23"/>
    <property type="match status" value="1"/>
</dbReference>
<dbReference type="PANTHER" id="PTHR43581:SF2">
    <property type="entry name" value="EXCINUCLEASE ATPASE SUBUNIT"/>
    <property type="match status" value="1"/>
</dbReference>